<dbReference type="AlphaFoldDB" id="F0YK10"/>
<evidence type="ECO:0000313" key="4">
    <source>
        <dbReference type="Proteomes" id="UP000002729"/>
    </source>
</evidence>
<name>F0YK10_AURAN</name>
<feature type="region of interest" description="Disordered" evidence="1">
    <location>
        <begin position="504"/>
        <end position="523"/>
    </location>
</feature>
<accession>F0YK10</accession>
<protein>
    <submittedName>
        <fullName evidence="3">Uncharacterized protein</fullName>
    </submittedName>
</protein>
<dbReference type="RefSeq" id="XP_009040706.1">
    <property type="nucleotide sequence ID" value="XM_009042458.1"/>
</dbReference>
<evidence type="ECO:0000256" key="2">
    <source>
        <dbReference type="SAM" id="Phobius"/>
    </source>
</evidence>
<feature type="transmembrane region" description="Helical" evidence="2">
    <location>
        <begin position="49"/>
        <end position="70"/>
    </location>
</feature>
<sequence>PAKLCTVVYSLLGNMLIINSLGLLDRLATVRSIERQSGGAAGWVRGHKYGLLAALSALYGATLVFAGLVARYAARYDKFLDCLLFAVTNSMTCGLLYGQPSSRDWWWTTASVVLSVPAAAAWCSELAHLVLAMPLHILTAIALLSAAHQVQGIQVAASSSNLGAPASDAEAAASLKDRFLRSSASAQDLVAAKEPAQLDKVAHAQESLVALSGDSPSSDAEAAASLKGRFLRSSASAQDLLAANEPAQLDKVAHAQESLVALSGDSPSSDAEAAASLKGRFLRSSASAQDLLAANEPAQLDKVAHAQESLVALSGDSPSSDAEAAASLKGRFLRSSASAQDLLAAKDPAQLDDISHAQESLVALSGDSPSSDAEAAASLKGRFLRSSASAQDLLAAAKEPAQLDDISHAQESLVALSGDSPSSDAEAAASLKGRFLRSSASAQDLLAAKEPAQLDDISHAQESLVALSGDSPSSDAEAAASLKGRFLRSSASAQDLLAAKEPAQLDDVSQGQESLVALSGDSSSSDVEAAASLEKRYLRSSASEQDLVKSKESADFDDVAHGQESLVATSAIEFEDSMSEEQSARRLSDDYCEDTDNGATDQDGDDCPQYFENWCGKYDDSDFDANAMCCVCGGGSDYSDGGSRYSHCETIKIAYEQQLAYWL</sequence>
<evidence type="ECO:0000313" key="3">
    <source>
        <dbReference type="EMBL" id="EGB04600.1"/>
    </source>
</evidence>
<keyword evidence="2" id="KW-0812">Transmembrane</keyword>
<dbReference type="GeneID" id="20226089"/>
<feature type="non-terminal residue" evidence="3">
    <location>
        <position position="1"/>
    </location>
</feature>
<feature type="transmembrane region" description="Helical" evidence="2">
    <location>
        <begin position="129"/>
        <end position="147"/>
    </location>
</feature>
<keyword evidence="2" id="KW-0472">Membrane</keyword>
<keyword evidence="2" id="KW-1133">Transmembrane helix</keyword>
<feature type="transmembrane region" description="Helical" evidence="2">
    <location>
        <begin position="7"/>
        <end position="29"/>
    </location>
</feature>
<dbReference type="KEGG" id="aaf:AURANDRAFT_67119"/>
<gene>
    <name evidence="3" type="ORF">AURANDRAFT_67119</name>
</gene>
<organism evidence="4">
    <name type="scientific">Aureococcus anophagefferens</name>
    <name type="common">Harmful bloom alga</name>
    <dbReference type="NCBI Taxonomy" id="44056"/>
    <lineage>
        <taxon>Eukaryota</taxon>
        <taxon>Sar</taxon>
        <taxon>Stramenopiles</taxon>
        <taxon>Ochrophyta</taxon>
        <taxon>Pelagophyceae</taxon>
        <taxon>Pelagomonadales</taxon>
        <taxon>Pelagomonadaceae</taxon>
        <taxon>Aureococcus</taxon>
    </lineage>
</organism>
<dbReference type="Proteomes" id="UP000002729">
    <property type="component" value="Unassembled WGS sequence"/>
</dbReference>
<dbReference type="EMBL" id="GL833149">
    <property type="protein sequence ID" value="EGB04600.1"/>
    <property type="molecule type" value="Genomic_DNA"/>
</dbReference>
<proteinExistence type="predicted"/>
<reference evidence="3 4" key="1">
    <citation type="journal article" date="2011" name="Proc. Natl. Acad. Sci. U.S.A.">
        <title>Niche of harmful alga Aureococcus anophagefferens revealed through ecogenomics.</title>
        <authorList>
            <person name="Gobler C.J."/>
            <person name="Berry D.L."/>
            <person name="Dyhrman S.T."/>
            <person name="Wilhelm S.W."/>
            <person name="Salamov A."/>
            <person name="Lobanov A.V."/>
            <person name="Zhang Y."/>
            <person name="Collier J.L."/>
            <person name="Wurch L.L."/>
            <person name="Kustka A.B."/>
            <person name="Dill B.D."/>
            <person name="Shah M."/>
            <person name="VerBerkmoes N.C."/>
            <person name="Kuo A."/>
            <person name="Terry A."/>
            <person name="Pangilinan J."/>
            <person name="Lindquist E.A."/>
            <person name="Lucas S."/>
            <person name="Paulsen I.T."/>
            <person name="Hattenrath-Lehmann T.K."/>
            <person name="Talmage S.C."/>
            <person name="Walker E.A."/>
            <person name="Koch F."/>
            <person name="Burson A.M."/>
            <person name="Marcoval M.A."/>
            <person name="Tang Y.Z."/>
            <person name="Lecleir G.R."/>
            <person name="Coyne K.J."/>
            <person name="Berg G.M."/>
            <person name="Bertrand E.M."/>
            <person name="Saito M.A."/>
            <person name="Gladyshev V.N."/>
            <person name="Grigoriev I.V."/>
        </authorList>
    </citation>
    <scope>NUCLEOTIDE SEQUENCE [LARGE SCALE GENOMIC DNA]</scope>
    <source>
        <strain evidence="4">CCMP 1984</strain>
    </source>
</reference>
<dbReference type="InParanoid" id="F0YK10"/>
<feature type="region of interest" description="Disordered" evidence="1">
    <location>
        <begin position="578"/>
        <end position="600"/>
    </location>
</feature>
<feature type="compositionally biased region" description="Acidic residues" evidence="1">
    <location>
        <begin position="590"/>
        <end position="600"/>
    </location>
</feature>
<evidence type="ECO:0000256" key="1">
    <source>
        <dbReference type="SAM" id="MobiDB-lite"/>
    </source>
</evidence>
<keyword evidence="4" id="KW-1185">Reference proteome</keyword>
<feature type="compositionally biased region" description="Low complexity" evidence="1">
    <location>
        <begin position="513"/>
        <end position="523"/>
    </location>
</feature>